<feature type="signal peptide" evidence="1">
    <location>
        <begin position="1"/>
        <end position="19"/>
    </location>
</feature>
<evidence type="ECO:0000313" key="6">
    <source>
        <dbReference type="Proteomes" id="UP001168478"/>
    </source>
</evidence>
<reference evidence="4" key="2">
    <citation type="submission" date="2023-08" db="EMBL/GenBank/DDBJ databases">
        <title>Identification and characterization of horizontal gene transfer across gut microbiota members of farm animals based on homology search.</title>
        <authorList>
            <person name="Schwarzerova J."/>
            <person name="Nykrynova M."/>
            <person name="Jureckova K."/>
            <person name="Cejkova D."/>
            <person name="Rychlik I."/>
        </authorList>
    </citation>
    <scope>NUCLEOTIDE SEQUENCE</scope>
    <source>
        <strain evidence="4">ET15</strain>
        <strain evidence="3">ET37</strain>
    </source>
</reference>
<dbReference type="PROSITE" id="PS51257">
    <property type="entry name" value="PROKAR_LIPOPROTEIN"/>
    <property type="match status" value="1"/>
</dbReference>
<comment type="caution">
    <text evidence="4">The sequence shown here is derived from an EMBL/GenBank/DDBJ whole genome shotgun (WGS) entry which is preliminary data.</text>
</comment>
<name>A0AAW7JJR5_9BACT</name>
<evidence type="ECO:0000313" key="3">
    <source>
        <dbReference type="EMBL" id="MDN0023073.1"/>
    </source>
</evidence>
<reference evidence="4" key="1">
    <citation type="submission" date="2023-06" db="EMBL/GenBank/DDBJ databases">
        <authorList>
            <person name="Zeman M."/>
            <person name="Kubasova T."/>
            <person name="Jahodarova E."/>
            <person name="Nykrynova M."/>
            <person name="Rychlik I."/>
        </authorList>
    </citation>
    <scope>NUCLEOTIDE SEQUENCE</scope>
    <source>
        <strain evidence="4">ET15</strain>
        <strain evidence="3">ET37</strain>
    </source>
</reference>
<dbReference type="EMBL" id="JAUEIE010000008">
    <property type="protein sequence ID" value="MDN0023073.1"/>
    <property type="molecule type" value="Genomic_DNA"/>
</dbReference>
<feature type="domain" description="Nitroreductase" evidence="2">
    <location>
        <begin position="42"/>
        <end position="210"/>
    </location>
</feature>
<dbReference type="AlphaFoldDB" id="A0AAW7JJR5"/>
<dbReference type="InterPro" id="IPR000415">
    <property type="entry name" value="Nitroreductase-like"/>
</dbReference>
<proteinExistence type="predicted"/>
<feature type="chain" id="PRO_5043902748" evidence="1">
    <location>
        <begin position="20"/>
        <end position="214"/>
    </location>
</feature>
<evidence type="ECO:0000313" key="4">
    <source>
        <dbReference type="EMBL" id="MDN0025147.1"/>
    </source>
</evidence>
<evidence type="ECO:0000313" key="5">
    <source>
        <dbReference type="Proteomes" id="UP001167831"/>
    </source>
</evidence>
<dbReference type="RefSeq" id="WP_289825577.1">
    <property type="nucleotide sequence ID" value="NZ_JAUEIE010000008.1"/>
</dbReference>
<gene>
    <name evidence="3" type="ORF">QVN81_08595</name>
    <name evidence="4" type="ORF">QVN84_06380</name>
</gene>
<evidence type="ECO:0000259" key="2">
    <source>
        <dbReference type="Pfam" id="PF00881"/>
    </source>
</evidence>
<dbReference type="Gene3D" id="3.40.109.10">
    <property type="entry name" value="NADH Oxidase"/>
    <property type="match status" value="1"/>
</dbReference>
<dbReference type="CDD" id="cd02142">
    <property type="entry name" value="McbC_SagB-like_oxidoreductase"/>
    <property type="match status" value="1"/>
</dbReference>
<dbReference type="Proteomes" id="UP001167831">
    <property type="component" value="Unassembled WGS sequence"/>
</dbReference>
<organism evidence="4 6">
    <name type="scientific">Leyella lascolaii</name>
    <dbReference type="NCBI Taxonomy" id="1776379"/>
    <lineage>
        <taxon>Bacteria</taxon>
        <taxon>Pseudomonadati</taxon>
        <taxon>Bacteroidota</taxon>
        <taxon>Bacteroidia</taxon>
        <taxon>Bacteroidales</taxon>
        <taxon>Prevotellaceae</taxon>
        <taxon>Leyella</taxon>
    </lineage>
</organism>
<dbReference type="InterPro" id="IPR029479">
    <property type="entry name" value="Nitroreductase"/>
</dbReference>
<accession>A0AAW7JJR5</accession>
<dbReference type="Pfam" id="PF00881">
    <property type="entry name" value="Nitroreductase"/>
    <property type="match status" value="1"/>
</dbReference>
<dbReference type="InterPro" id="IPR052544">
    <property type="entry name" value="Bacteriocin_Proc_Enz"/>
</dbReference>
<sequence length="214" mass="23063">MKKMMFAAMMAVLSSCATAQSDKDITLLPPDTDKGASIMKSLAQRQSHRECADKDLGKEDLSNLLWAANGINRTADNKRTAPSALNRQDIDVYVISRKGAYKYVAAENRLQLITEGDHRGAVAGGQDFVNGFPVSLVLVSELSRLGDAKNERTRMTAAMDAGYVSQNICLFCAGNGLVTVPRATMDTAALKKILRLGDTALPLLNNPVGYPKGK</sequence>
<dbReference type="PANTHER" id="PTHR43745:SF2">
    <property type="entry name" value="NITROREDUCTASE MJ1384-RELATED"/>
    <property type="match status" value="1"/>
</dbReference>
<dbReference type="GO" id="GO:0016491">
    <property type="term" value="F:oxidoreductase activity"/>
    <property type="evidence" value="ECO:0007669"/>
    <property type="project" value="InterPro"/>
</dbReference>
<dbReference type="SUPFAM" id="SSF55469">
    <property type="entry name" value="FMN-dependent nitroreductase-like"/>
    <property type="match status" value="1"/>
</dbReference>
<evidence type="ECO:0000256" key="1">
    <source>
        <dbReference type="SAM" id="SignalP"/>
    </source>
</evidence>
<dbReference type="Proteomes" id="UP001168478">
    <property type="component" value="Unassembled WGS sequence"/>
</dbReference>
<protein>
    <submittedName>
        <fullName evidence="4">SagB/ThcOx family dehydrogenase</fullName>
    </submittedName>
</protein>
<keyword evidence="5" id="KW-1185">Reference proteome</keyword>
<keyword evidence="1" id="KW-0732">Signal</keyword>
<dbReference type="PANTHER" id="PTHR43745">
    <property type="entry name" value="NITROREDUCTASE MJ1384-RELATED"/>
    <property type="match status" value="1"/>
</dbReference>
<dbReference type="EMBL" id="JAUEIF010000004">
    <property type="protein sequence ID" value="MDN0025147.1"/>
    <property type="molecule type" value="Genomic_DNA"/>
</dbReference>